<dbReference type="RefSeq" id="WP_095610555.1">
    <property type="nucleotide sequence ID" value="NZ_NMPM01000024.1"/>
</dbReference>
<dbReference type="Pfam" id="PF04077">
    <property type="entry name" value="DsrH"/>
    <property type="match status" value="1"/>
</dbReference>
<proteinExistence type="predicted"/>
<dbReference type="GO" id="GO:1990228">
    <property type="term" value="C:sulfurtransferase complex"/>
    <property type="evidence" value="ECO:0007669"/>
    <property type="project" value="TreeGrafter"/>
</dbReference>
<dbReference type="PANTHER" id="PTHR37526">
    <property type="entry name" value="PROTEIN TUSB"/>
    <property type="match status" value="1"/>
</dbReference>
<organism evidence="1 2">
    <name type="scientific">Tamilnaduibacter salinus</name>
    <dbReference type="NCBI Taxonomy" id="1484056"/>
    <lineage>
        <taxon>Bacteria</taxon>
        <taxon>Pseudomonadati</taxon>
        <taxon>Pseudomonadota</taxon>
        <taxon>Gammaproteobacteria</taxon>
        <taxon>Pseudomonadales</taxon>
        <taxon>Marinobacteraceae</taxon>
        <taxon>Tamilnaduibacter</taxon>
    </lineage>
</organism>
<keyword evidence="2" id="KW-1185">Reference proteome</keyword>
<accession>A0A2A2I2Y8</accession>
<dbReference type="Proteomes" id="UP000218332">
    <property type="component" value="Unassembled WGS sequence"/>
</dbReference>
<protein>
    <submittedName>
        <fullName evidence="1">Sulfurtransferase complex subunit TusB</fullName>
    </submittedName>
</protein>
<evidence type="ECO:0000313" key="1">
    <source>
        <dbReference type="EMBL" id="PAV26381.1"/>
    </source>
</evidence>
<comment type="caution">
    <text evidence="1">The sequence shown here is derived from an EMBL/GenBank/DDBJ whole genome shotgun (WGS) entry which is preliminary data.</text>
</comment>
<dbReference type="Gene3D" id="3.40.1260.10">
    <property type="entry name" value="DsrEFH-like"/>
    <property type="match status" value="1"/>
</dbReference>
<dbReference type="SUPFAM" id="SSF75169">
    <property type="entry name" value="DsrEFH-like"/>
    <property type="match status" value="1"/>
</dbReference>
<dbReference type="GO" id="GO:0016740">
    <property type="term" value="F:transferase activity"/>
    <property type="evidence" value="ECO:0007669"/>
    <property type="project" value="UniProtKB-KW"/>
</dbReference>
<keyword evidence="1" id="KW-0808">Transferase</keyword>
<dbReference type="PANTHER" id="PTHR37526:SF1">
    <property type="entry name" value="PROTEIN TUSB"/>
    <property type="match status" value="1"/>
</dbReference>
<evidence type="ECO:0000313" key="2">
    <source>
        <dbReference type="Proteomes" id="UP000218332"/>
    </source>
</evidence>
<name>A0A2A2I2Y8_9GAMM</name>
<dbReference type="InterPro" id="IPR007215">
    <property type="entry name" value="Sulphur_relay_TusB/DsrH"/>
</dbReference>
<dbReference type="AlphaFoldDB" id="A0A2A2I2Y8"/>
<dbReference type="InterPro" id="IPR027396">
    <property type="entry name" value="DsrEFH-like"/>
</dbReference>
<dbReference type="NCBIfam" id="TIGR03011">
    <property type="entry name" value="sulf_tusB_dsrH"/>
    <property type="match status" value="1"/>
</dbReference>
<dbReference type="GO" id="GO:0002143">
    <property type="term" value="P:tRNA wobble position uridine thiolation"/>
    <property type="evidence" value="ECO:0007669"/>
    <property type="project" value="InterPro"/>
</dbReference>
<sequence>MASLHVINVSPDHPRLSECLGYLRHGDTLLLTEDAVMALADQRIDWPAGITLRALSPDLGARGLDPGRLSVDATPVSYGEFVTLTLESNKVICW</sequence>
<gene>
    <name evidence="1" type="primary">dsrH</name>
    <name evidence="1" type="ORF">CF392_05955</name>
</gene>
<dbReference type="EMBL" id="NMPM01000024">
    <property type="protein sequence ID" value="PAV26381.1"/>
    <property type="molecule type" value="Genomic_DNA"/>
</dbReference>
<reference evidence="1 2" key="1">
    <citation type="submission" date="2017-07" db="EMBL/GenBank/DDBJ databases">
        <title>Tamlnaduibacter salinus (Mi-7) genome sequencing.</title>
        <authorList>
            <person name="Verma A."/>
            <person name="Krishnamurthi S."/>
        </authorList>
    </citation>
    <scope>NUCLEOTIDE SEQUENCE [LARGE SCALE GENOMIC DNA]</scope>
    <source>
        <strain evidence="1 2">Mi-7</strain>
    </source>
</reference>